<proteinExistence type="predicted"/>
<keyword evidence="3" id="KW-1185">Reference proteome</keyword>
<dbReference type="InterPro" id="IPR018490">
    <property type="entry name" value="cNMP-bd_dom_sf"/>
</dbReference>
<dbReference type="CDD" id="cd00038">
    <property type="entry name" value="CAP_ED"/>
    <property type="match status" value="1"/>
</dbReference>
<protein>
    <submittedName>
        <fullName evidence="2">CRP-like cAMP-binding protein</fullName>
    </submittedName>
</protein>
<dbReference type="InterPro" id="IPR014710">
    <property type="entry name" value="RmlC-like_jellyroll"/>
</dbReference>
<feature type="domain" description="Cyclic nucleotide-binding" evidence="1">
    <location>
        <begin position="28"/>
        <end position="115"/>
    </location>
</feature>
<sequence>MDVFQYFSSQVRLSDKETELLSHSVRRKKFQKKDLILPVENNSKNIYFIEEGIARVFYAQKDKDITLYFLSENNIGLPVDSIFYNQICKFGIESLTETTVAVIPYSSWEKLAEHNAGLQKFSQKLMVNYIKNATDRIYNLKFQTPKERFETLLSEFPSIFLKAPLGHIASYLGITQETLSRLRAGK</sequence>
<dbReference type="InterPro" id="IPR000595">
    <property type="entry name" value="cNMP-bd_dom"/>
</dbReference>
<name>A0A840KE78_9FLAO</name>
<dbReference type="Gene3D" id="2.60.120.10">
    <property type="entry name" value="Jelly Rolls"/>
    <property type="match status" value="1"/>
</dbReference>
<organism evidence="2 3">
    <name type="scientific">Chryseobacterium defluvii</name>
    <dbReference type="NCBI Taxonomy" id="160396"/>
    <lineage>
        <taxon>Bacteria</taxon>
        <taxon>Pseudomonadati</taxon>
        <taxon>Bacteroidota</taxon>
        <taxon>Flavobacteriia</taxon>
        <taxon>Flavobacteriales</taxon>
        <taxon>Weeksellaceae</taxon>
        <taxon>Chryseobacterium group</taxon>
        <taxon>Chryseobacterium</taxon>
    </lineage>
</organism>
<gene>
    <name evidence="2" type="ORF">HNP38_000524</name>
</gene>
<dbReference type="Proteomes" id="UP000592180">
    <property type="component" value="Unassembled WGS sequence"/>
</dbReference>
<dbReference type="Pfam" id="PF00027">
    <property type="entry name" value="cNMP_binding"/>
    <property type="match status" value="1"/>
</dbReference>
<dbReference type="EMBL" id="JACHLE010000001">
    <property type="protein sequence ID" value="MBB4805252.1"/>
    <property type="molecule type" value="Genomic_DNA"/>
</dbReference>
<dbReference type="RefSeq" id="WP_184184014.1">
    <property type="nucleotide sequence ID" value="NZ_JACHLE010000001.1"/>
</dbReference>
<accession>A0A840KE78</accession>
<evidence type="ECO:0000259" key="1">
    <source>
        <dbReference type="Pfam" id="PF00027"/>
    </source>
</evidence>
<reference evidence="2 3" key="1">
    <citation type="submission" date="2020-08" db="EMBL/GenBank/DDBJ databases">
        <title>Functional genomics of gut bacteria from endangered species of beetles.</title>
        <authorList>
            <person name="Carlos-Shanley C."/>
        </authorList>
    </citation>
    <scope>NUCLEOTIDE SEQUENCE [LARGE SCALE GENOMIC DNA]</scope>
    <source>
        <strain evidence="2 3">S00151</strain>
    </source>
</reference>
<dbReference type="SUPFAM" id="SSF51206">
    <property type="entry name" value="cAMP-binding domain-like"/>
    <property type="match status" value="1"/>
</dbReference>
<evidence type="ECO:0000313" key="3">
    <source>
        <dbReference type="Proteomes" id="UP000592180"/>
    </source>
</evidence>
<comment type="caution">
    <text evidence="2">The sequence shown here is derived from an EMBL/GenBank/DDBJ whole genome shotgun (WGS) entry which is preliminary data.</text>
</comment>
<evidence type="ECO:0000313" key="2">
    <source>
        <dbReference type="EMBL" id="MBB4805252.1"/>
    </source>
</evidence>
<dbReference type="AlphaFoldDB" id="A0A840KE78"/>